<dbReference type="Gene3D" id="3.40.50.1980">
    <property type="entry name" value="Nitrogenase molybdenum iron protein domain"/>
    <property type="match status" value="2"/>
</dbReference>
<evidence type="ECO:0000256" key="1">
    <source>
        <dbReference type="ARBA" id="ARBA00004196"/>
    </source>
</evidence>
<evidence type="ECO:0000256" key="6">
    <source>
        <dbReference type="SAM" id="SignalP"/>
    </source>
</evidence>
<feature type="compositionally biased region" description="Acidic residues" evidence="5">
    <location>
        <begin position="134"/>
        <end position="146"/>
    </location>
</feature>
<dbReference type="PANTHER" id="PTHR42953:SF1">
    <property type="entry name" value="METAL-BINDING PROTEIN HI_0362-RELATED"/>
    <property type="match status" value="1"/>
</dbReference>
<accession>A0A9X1MBI4</accession>
<feature type="region of interest" description="Disordered" evidence="5">
    <location>
        <begin position="129"/>
        <end position="166"/>
    </location>
</feature>
<evidence type="ECO:0000256" key="2">
    <source>
        <dbReference type="ARBA" id="ARBA00022448"/>
    </source>
</evidence>
<dbReference type="EMBL" id="JAJFZT010000009">
    <property type="protein sequence ID" value="MCC3273799.1"/>
    <property type="molecule type" value="Genomic_DNA"/>
</dbReference>
<protein>
    <submittedName>
        <fullName evidence="7">Zinc ABC transporter substrate-binding protein</fullName>
    </submittedName>
</protein>
<evidence type="ECO:0000256" key="5">
    <source>
        <dbReference type="SAM" id="MobiDB-lite"/>
    </source>
</evidence>
<evidence type="ECO:0000313" key="10">
    <source>
        <dbReference type="Proteomes" id="UP001155145"/>
    </source>
</evidence>
<evidence type="ECO:0000256" key="4">
    <source>
        <dbReference type="ARBA" id="ARBA00022729"/>
    </source>
</evidence>
<keyword evidence="9" id="KW-1185">Reference proteome</keyword>
<dbReference type="SUPFAM" id="SSF53807">
    <property type="entry name" value="Helical backbone' metal receptor"/>
    <property type="match status" value="1"/>
</dbReference>
<dbReference type="Proteomes" id="UP000829758">
    <property type="component" value="Chromosome"/>
</dbReference>
<dbReference type="AlphaFoldDB" id="A0A9X1MBI4"/>
<sequence>MRRTPARLAGTVLAAAALVLTGCSGGGGDASGGSGDGGTVNVVASTDVYGSILSSVGGDKVEVTALIDRPSQDPHSYEATARDRLAVSKADLVVLNGGGYDSFMEKLAADEGVPEDDILNAVEISGLEGSEADHSEEEGHSEEDHAEEDHADAGHSHEGHSHGSFNEHVWYSPEAMGLLAEAAAERLAELDPDAAETFRSNAADFNAGIEDINAALAAMRPVADGRDVALTEPVPDYLVEEAGLHNATPSDFTEAVEEGADVPPQVLKEMQDLVTGGSIVFLGYNEQTSTPQTEAVREAALAEGVPVLDFSETLPEGQDYLQWMAANTGAIEGVLQ</sequence>
<evidence type="ECO:0000313" key="7">
    <source>
        <dbReference type="EMBL" id="MCC3273799.1"/>
    </source>
</evidence>
<dbReference type="PROSITE" id="PS51257">
    <property type="entry name" value="PROKAR_LIPOPROTEIN"/>
    <property type="match status" value="1"/>
</dbReference>
<reference evidence="7" key="1">
    <citation type="submission" date="2021-10" db="EMBL/GenBank/DDBJ databases">
        <title>Novel species in genus Arthrobacter.</title>
        <authorList>
            <person name="Liu Y."/>
        </authorList>
    </citation>
    <scope>NUCLEOTIDE SEQUENCE</scope>
    <source>
        <strain evidence="7">Zg-Y462</strain>
        <strain evidence="9">zg-Y462</strain>
    </source>
</reference>
<dbReference type="InterPro" id="IPR050492">
    <property type="entry name" value="Bact_metal-bind_prot9"/>
</dbReference>
<dbReference type="GO" id="GO:0046872">
    <property type="term" value="F:metal ion binding"/>
    <property type="evidence" value="ECO:0007669"/>
    <property type="project" value="UniProtKB-KW"/>
</dbReference>
<keyword evidence="4 6" id="KW-0732">Signal</keyword>
<evidence type="ECO:0000256" key="3">
    <source>
        <dbReference type="ARBA" id="ARBA00022723"/>
    </source>
</evidence>
<proteinExistence type="predicted"/>
<dbReference type="RefSeq" id="WP_227929472.1">
    <property type="nucleotide sequence ID" value="NZ_CP094984.1"/>
</dbReference>
<dbReference type="EMBL" id="CP094984">
    <property type="protein sequence ID" value="UON91199.1"/>
    <property type="molecule type" value="Genomic_DNA"/>
</dbReference>
<dbReference type="Proteomes" id="UP001155145">
    <property type="component" value="Unassembled WGS sequence"/>
</dbReference>
<feature type="chain" id="PRO_5040733733" evidence="6">
    <location>
        <begin position="26"/>
        <end position="336"/>
    </location>
</feature>
<name>A0A9X1MBI4_9MICC</name>
<feature type="signal peptide" evidence="6">
    <location>
        <begin position="1"/>
        <end position="25"/>
    </location>
</feature>
<comment type="subcellular location">
    <subcellularLocation>
        <location evidence="1">Cell envelope</location>
    </subcellularLocation>
</comment>
<dbReference type="GO" id="GO:0030313">
    <property type="term" value="C:cell envelope"/>
    <property type="evidence" value="ECO:0007669"/>
    <property type="project" value="UniProtKB-SubCell"/>
</dbReference>
<evidence type="ECO:0000313" key="8">
    <source>
        <dbReference type="EMBL" id="UON91199.1"/>
    </source>
</evidence>
<feature type="compositionally biased region" description="Basic and acidic residues" evidence="5">
    <location>
        <begin position="147"/>
        <end position="161"/>
    </location>
</feature>
<gene>
    <name evidence="7" type="ORF">LJ755_13805</name>
    <name evidence="8" type="ORF">MUK71_11345</name>
</gene>
<dbReference type="InterPro" id="IPR006127">
    <property type="entry name" value="ZnuA-like"/>
</dbReference>
<dbReference type="PANTHER" id="PTHR42953">
    <property type="entry name" value="HIGH-AFFINITY ZINC UPTAKE SYSTEM PROTEIN ZNUA-RELATED"/>
    <property type="match status" value="1"/>
</dbReference>
<evidence type="ECO:0000313" key="9">
    <source>
        <dbReference type="Proteomes" id="UP000829758"/>
    </source>
</evidence>
<dbReference type="Pfam" id="PF01297">
    <property type="entry name" value="ZnuA"/>
    <property type="match status" value="1"/>
</dbReference>
<organism evidence="7 10">
    <name type="scientific">Arthrobacter zhangbolii</name>
    <dbReference type="NCBI Taxonomy" id="2886936"/>
    <lineage>
        <taxon>Bacteria</taxon>
        <taxon>Bacillati</taxon>
        <taxon>Actinomycetota</taxon>
        <taxon>Actinomycetes</taxon>
        <taxon>Micrococcales</taxon>
        <taxon>Micrococcaceae</taxon>
        <taxon>Arthrobacter</taxon>
    </lineage>
</organism>
<dbReference type="GO" id="GO:0030001">
    <property type="term" value="P:metal ion transport"/>
    <property type="evidence" value="ECO:0007669"/>
    <property type="project" value="InterPro"/>
</dbReference>
<keyword evidence="3" id="KW-0479">Metal-binding</keyword>
<keyword evidence="2" id="KW-0813">Transport</keyword>